<dbReference type="AlphaFoldDB" id="A0A7N2L528"/>
<evidence type="ECO:0000256" key="2">
    <source>
        <dbReference type="SAM" id="SignalP"/>
    </source>
</evidence>
<reference evidence="3" key="2">
    <citation type="submission" date="2021-01" db="UniProtKB">
        <authorList>
            <consortium name="EnsemblPlants"/>
        </authorList>
    </citation>
    <scope>IDENTIFICATION</scope>
</reference>
<dbReference type="InParanoid" id="A0A7N2L528"/>
<evidence type="ECO:0000313" key="3">
    <source>
        <dbReference type="EnsemblPlants" id="QL03p013335:mrna"/>
    </source>
</evidence>
<protein>
    <submittedName>
        <fullName evidence="3">Uncharacterized protein</fullName>
    </submittedName>
</protein>
<dbReference type="EMBL" id="LRBV02000003">
    <property type="status" value="NOT_ANNOTATED_CDS"/>
    <property type="molecule type" value="Genomic_DNA"/>
</dbReference>
<organism evidence="3 4">
    <name type="scientific">Quercus lobata</name>
    <name type="common">Valley oak</name>
    <dbReference type="NCBI Taxonomy" id="97700"/>
    <lineage>
        <taxon>Eukaryota</taxon>
        <taxon>Viridiplantae</taxon>
        <taxon>Streptophyta</taxon>
        <taxon>Embryophyta</taxon>
        <taxon>Tracheophyta</taxon>
        <taxon>Spermatophyta</taxon>
        <taxon>Magnoliopsida</taxon>
        <taxon>eudicotyledons</taxon>
        <taxon>Gunneridae</taxon>
        <taxon>Pentapetalae</taxon>
        <taxon>rosids</taxon>
        <taxon>fabids</taxon>
        <taxon>Fagales</taxon>
        <taxon>Fagaceae</taxon>
        <taxon>Quercus</taxon>
    </lineage>
</organism>
<evidence type="ECO:0000313" key="4">
    <source>
        <dbReference type="Proteomes" id="UP000594261"/>
    </source>
</evidence>
<name>A0A7N2L528_QUELO</name>
<dbReference type="SUPFAM" id="SSF50685">
    <property type="entry name" value="Barwin-like endoglucanases"/>
    <property type="match status" value="1"/>
</dbReference>
<dbReference type="EnsemblPlants" id="QL03p013335:mrna">
    <property type="protein sequence ID" value="QL03p013335:mrna"/>
    <property type="gene ID" value="QL03p013335"/>
</dbReference>
<feature type="signal peptide" evidence="2">
    <location>
        <begin position="1"/>
        <end position="25"/>
    </location>
</feature>
<evidence type="ECO:0000256" key="1">
    <source>
        <dbReference type="SAM" id="MobiDB-lite"/>
    </source>
</evidence>
<dbReference type="InterPro" id="IPR036908">
    <property type="entry name" value="RlpA-like_sf"/>
</dbReference>
<sequence>MNGHSPELLKFLVPLLFFLFHTSYGEVGTAALYSPPYSPTACYGSDASQFPSRNLFAAAGDGIWDNLVHGEDVPLARGPVSASAPNPTTNDRRGHYKVHGEDVVPLARGPVSPSAPNPTTDDRRGHYP</sequence>
<dbReference type="Proteomes" id="UP000594261">
    <property type="component" value="Chromosome 3"/>
</dbReference>
<keyword evidence="2" id="KW-0732">Signal</keyword>
<feature type="chain" id="PRO_5029716284" evidence="2">
    <location>
        <begin position="26"/>
        <end position="128"/>
    </location>
</feature>
<dbReference type="PANTHER" id="PTHR47480:SF1">
    <property type="entry name" value="EG45-LIKE DOMAIN CONTAINING PROTEIN 1"/>
    <property type="match status" value="1"/>
</dbReference>
<proteinExistence type="predicted"/>
<feature type="compositionally biased region" description="Basic and acidic residues" evidence="1">
    <location>
        <begin position="90"/>
        <end position="102"/>
    </location>
</feature>
<keyword evidence="4" id="KW-1185">Reference proteome</keyword>
<feature type="region of interest" description="Disordered" evidence="1">
    <location>
        <begin position="76"/>
        <end position="128"/>
    </location>
</feature>
<accession>A0A7N2L528</accession>
<dbReference type="Gramene" id="QL03p013335:mrna">
    <property type="protein sequence ID" value="QL03p013335:mrna"/>
    <property type="gene ID" value="QL03p013335"/>
</dbReference>
<reference evidence="3 4" key="1">
    <citation type="journal article" date="2016" name="G3 (Bethesda)">
        <title>First Draft Assembly and Annotation of the Genome of a California Endemic Oak Quercus lobata Nee (Fagaceae).</title>
        <authorList>
            <person name="Sork V.L."/>
            <person name="Fitz-Gibbon S.T."/>
            <person name="Puiu D."/>
            <person name="Crepeau M."/>
            <person name="Gugger P.F."/>
            <person name="Sherman R."/>
            <person name="Stevens K."/>
            <person name="Langley C.H."/>
            <person name="Pellegrini M."/>
            <person name="Salzberg S.L."/>
        </authorList>
    </citation>
    <scope>NUCLEOTIDE SEQUENCE [LARGE SCALE GENOMIC DNA]</scope>
    <source>
        <strain evidence="3 4">cv. SW786</strain>
    </source>
</reference>
<dbReference type="PANTHER" id="PTHR47480">
    <property type="entry name" value="EG45-LIKE DOMAIN CONTAINING PROTEIN"/>
    <property type="match status" value="1"/>
</dbReference>